<keyword evidence="1" id="KW-0479">Metal-binding</keyword>
<evidence type="ECO:0000256" key="2">
    <source>
        <dbReference type="ARBA" id="ARBA00022729"/>
    </source>
</evidence>
<keyword evidence="4" id="KW-1015">Disulfide bond</keyword>
<dbReference type="InterPro" id="IPR011055">
    <property type="entry name" value="Dup_hybrid_motif"/>
</dbReference>
<keyword evidence="2" id="KW-0732">Signal</keyword>
<dbReference type="InterPro" id="IPR008663">
    <property type="entry name" value="LECT2"/>
</dbReference>
<organism evidence="6 7">
    <name type="scientific">Sphenodon punctatus</name>
    <name type="common">Tuatara</name>
    <name type="synonym">Hatteria punctata</name>
    <dbReference type="NCBI Taxonomy" id="8508"/>
    <lineage>
        <taxon>Eukaryota</taxon>
        <taxon>Metazoa</taxon>
        <taxon>Chordata</taxon>
        <taxon>Craniata</taxon>
        <taxon>Vertebrata</taxon>
        <taxon>Euteleostomi</taxon>
        <taxon>Lepidosauria</taxon>
        <taxon>Sphenodontia</taxon>
        <taxon>Sphenodontidae</taxon>
        <taxon>Sphenodon</taxon>
    </lineage>
</organism>
<gene>
    <name evidence="6" type="primary">LECT2</name>
</gene>
<comment type="similarity">
    <text evidence="5">Belongs to the LECT2/MIM-1 family.</text>
</comment>
<evidence type="ECO:0000256" key="3">
    <source>
        <dbReference type="ARBA" id="ARBA00022833"/>
    </source>
</evidence>
<keyword evidence="7" id="KW-1185">Reference proteome</keyword>
<reference evidence="6" key="1">
    <citation type="submission" date="2025-08" db="UniProtKB">
        <authorList>
            <consortium name="Ensembl"/>
        </authorList>
    </citation>
    <scope>IDENTIFICATION</scope>
</reference>
<evidence type="ECO:0000313" key="6">
    <source>
        <dbReference type="Ensembl" id="ENSSPUP00000011291.1"/>
    </source>
</evidence>
<dbReference type="AlphaFoldDB" id="A0A8D0GU57"/>
<dbReference type="GeneTree" id="ENSGT00390000015484"/>
<reference evidence="6" key="2">
    <citation type="submission" date="2025-09" db="UniProtKB">
        <authorList>
            <consortium name="Ensembl"/>
        </authorList>
    </citation>
    <scope>IDENTIFICATION</scope>
</reference>
<dbReference type="Gene3D" id="2.70.70.10">
    <property type="entry name" value="Glucose Permease (Domain IIA)"/>
    <property type="match status" value="1"/>
</dbReference>
<name>A0A8D0GU57_SPHPU</name>
<evidence type="ECO:0000256" key="1">
    <source>
        <dbReference type="ARBA" id="ARBA00022723"/>
    </source>
</evidence>
<accession>A0A8D0GU57</accession>
<dbReference type="Proteomes" id="UP000694392">
    <property type="component" value="Unplaced"/>
</dbReference>
<keyword evidence="3" id="KW-0862">Zinc</keyword>
<sequence>MAGKWEPEASTRLLLPLPWTQLTGDTAEAATPFSSPLFHSAISELPATFRSFSTGILLIPPVFPTAGRWAKICATQSANKIRGCDSYGCGAYNDQSGGKPHKGVDVICRDGSLVYSPFTGSTKMQAKPFGNRNAIDNGVLLHGSGFCLKIFYIKPFKYRGSIRKGERLCVLLPMQKVHPGIISHIHIQNCDLSDPTPNI</sequence>
<evidence type="ECO:0000256" key="4">
    <source>
        <dbReference type="ARBA" id="ARBA00023157"/>
    </source>
</evidence>
<dbReference type="PANTHER" id="PTHR11329:SF0">
    <property type="entry name" value="LEUKOCYTE CELL-DERIVED CHEMOTAXIN-2"/>
    <property type="match status" value="1"/>
</dbReference>
<dbReference type="Ensembl" id="ENSSPUT00000012030.1">
    <property type="protein sequence ID" value="ENSSPUP00000011291.1"/>
    <property type="gene ID" value="ENSSPUG00000008638.1"/>
</dbReference>
<dbReference type="GO" id="GO:0046872">
    <property type="term" value="F:metal ion binding"/>
    <property type="evidence" value="ECO:0007669"/>
    <property type="project" value="UniProtKB-KW"/>
</dbReference>
<evidence type="ECO:0000256" key="5">
    <source>
        <dbReference type="ARBA" id="ARBA00024361"/>
    </source>
</evidence>
<dbReference type="PANTHER" id="PTHR11329">
    <property type="entry name" value="LEUKOCYTE CELL-DERIVED CHEMOTAXIN 2"/>
    <property type="match status" value="1"/>
</dbReference>
<evidence type="ECO:0000313" key="7">
    <source>
        <dbReference type="Proteomes" id="UP000694392"/>
    </source>
</evidence>
<proteinExistence type="inferred from homology"/>
<protein>
    <submittedName>
        <fullName evidence="6">Leukocyte cell derived chemotaxin 2</fullName>
    </submittedName>
</protein>
<dbReference type="GO" id="GO:0042802">
    <property type="term" value="F:identical protein binding"/>
    <property type="evidence" value="ECO:0007669"/>
    <property type="project" value="Ensembl"/>
</dbReference>